<dbReference type="InterPro" id="IPR045463">
    <property type="entry name" value="XV/XVIII_trimerization_dom"/>
</dbReference>
<evidence type="ECO:0000259" key="2">
    <source>
        <dbReference type="Pfam" id="PF20010"/>
    </source>
</evidence>
<feature type="domain" description="Collagen type XV/XVIII trimerization" evidence="2">
    <location>
        <begin position="53"/>
        <end position="80"/>
    </location>
</feature>
<sequence length="81" mass="8581">VLGEKGEKGAKGEPGPPGLISVDGGQISQIAAFDGENQMGVIVVQNVDELRKLNSTIGTIAFLVAEETILLRVTRGWQYIS</sequence>
<keyword evidence="4" id="KW-1185">Reference proteome</keyword>
<feature type="compositionally biased region" description="Basic and acidic residues" evidence="1">
    <location>
        <begin position="1"/>
        <end position="11"/>
    </location>
</feature>
<protein>
    <recommendedName>
        <fullName evidence="2">Collagen type XV/XVIII trimerization domain-containing protein</fullName>
    </recommendedName>
</protein>
<organism evidence="3 4">
    <name type="scientific">Lutzomyia longipalpis</name>
    <name type="common">Sand fly</name>
    <dbReference type="NCBI Taxonomy" id="7200"/>
    <lineage>
        <taxon>Eukaryota</taxon>
        <taxon>Metazoa</taxon>
        <taxon>Ecdysozoa</taxon>
        <taxon>Arthropoda</taxon>
        <taxon>Hexapoda</taxon>
        <taxon>Insecta</taxon>
        <taxon>Pterygota</taxon>
        <taxon>Neoptera</taxon>
        <taxon>Endopterygota</taxon>
        <taxon>Diptera</taxon>
        <taxon>Nematocera</taxon>
        <taxon>Psychodoidea</taxon>
        <taxon>Psychodidae</taxon>
        <taxon>Lutzomyia</taxon>
        <taxon>Lutzomyia</taxon>
    </lineage>
</organism>
<dbReference type="VEuPathDB" id="VectorBase:LLOJ006188"/>
<name>A0A1B0GJ91_LUTLO</name>
<dbReference type="Pfam" id="PF20010">
    <property type="entry name" value="Collagen_trimer"/>
    <property type="match status" value="1"/>
</dbReference>
<proteinExistence type="predicted"/>
<dbReference type="EnsemblMetazoa" id="LLOJ006188-RA">
    <property type="protein sequence ID" value="LLOJ006188-PA"/>
    <property type="gene ID" value="LLOJ006188"/>
</dbReference>
<dbReference type="VEuPathDB" id="VectorBase:LLONM1_000804"/>
<feature type="region of interest" description="Disordered" evidence="1">
    <location>
        <begin position="1"/>
        <end position="21"/>
    </location>
</feature>
<reference evidence="3" key="1">
    <citation type="submission" date="2020-05" db="UniProtKB">
        <authorList>
            <consortium name="EnsemblMetazoa"/>
        </authorList>
    </citation>
    <scope>IDENTIFICATION</scope>
    <source>
        <strain evidence="3">Jacobina</strain>
    </source>
</reference>
<dbReference type="Proteomes" id="UP000092461">
    <property type="component" value="Unassembled WGS sequence"/>
</dbReference>
<dbReference type="AlphaFoldDB" id="A0A1B0GJ91"/>
<evidence type="ECO:0000256" key="1">
    <source>
        <dbReference type="SAM" id="MobiDB-lite"/>
    </source>
</evidence>
<evidence type="ECO:0000313" key="4">
    <source>
        <dbReference type="Proteomes" id="UP000092461"/>
    </source>
</evidence>
<evidence type="ECO:0000313" key="3">
    <source>
        <dbReference type="EnsemblMetazoa" id="LLOJ006188-PA"/>
    </source>
</evidence>
<dbReference type="EMBL" id="AJWK01019917">
    <property type="status" value="NOT_ANNOTATED_CDS"/>
    <property type="molecule type" value="Genomic_DNA"/>
</dbReference>
<accession>A0A1B0GJ91</accession>